<name>A0A917LVL0_9MICC</name>
<proteinExistence type="predicted"/>
<dbReference type="Proteomes" id="UP000638848">
    <property type="component" value="Unassembled WGS sequence"/>
</dbReference>
<evidence type="ECO:0000313" key="3">
    <source>
        <dbReference type="Proteomes" id="UP000638848"/>
    </source>
</evidence>
<feature type="compositionally biased region" description="Basic and acidic residues" evidence="1">
    <location>
        <begin position="24"/>
        <end position="43"/>
    </location>
</feature>
<reference evidence="2" key="2">
    <citation type="submission" date="2020-09" db="EMBL/GenBank/DDBJ databases">
        <authorList>
            <person name="Sun Q."/>
            <person name="Zhou Y."/>
        </authorList>
    </citation>
    <scope>NUCLEOTIDE SEQUENCE</scope>
    <source>
        <strain evidence="2">CGMCC 1.12187</strain>
    </source>
</reference>
<feature type="region of interest" description="Disordered" evidence="1">
    <location>
        <begin position="1"/>
        <end position="55"/>
    </location>
</feature>
<evidence type="ECO:0000313" key="2">
    <source>
        <dbReference type="EMBL" id="GGG57958.1"/>
    </source>
</evidence>
<comment type="caution">
    <text evidence="2">The sequence shown here is derived from an EMBL/GenBank/DDBJ whole genome shotgun (WGS) entry which is preliminary data.</text>
</comment>
<dbReference type="EMBL" id="BMEQ01000009">
    <property type="protein sequence ID" value="GGG57958.1"/>
    <property type="molecule type" value="Genomic_DNA"/>
</dbReference>
<dbReference type="AlphaFoldDB" id="A0A917LVL0"/>
<sequence length="78" mass="8339">MRAPRTVQGVWFTDVPPPSACGGRDARGDAARRTRSRPGDRRAVPTPAPAPSLAVPAAVLSSRREERPAGFPLWCHPA</sequence>
<reference evidence="2" key="1">
    <citation type="journal article" date="2014" name="Int. J. Syst. Evol. Microbiol.">
        <title>Complete genome sequence of Corynebacterium casei LMG S-19264T (=DSM 44701T), isolated from a smear-ripened cheese.</title>
        <authorList>
            <consortium name="US DOE Joint Genome Institute (JGI-PGF)"/>
            <person name="Walter F."/>
            <person name="Albersmeier A."/>
            <person name="Kalinowski J."/>
            <person name="Ruckert C."/>
        </authorList>
    </citation>
    <scope>NUCLEOTIDE SEQUENCE</scope>
    <source>
        <strain evidence="2">CGMCC 1.12187</strain>
    </source>
</reference>
<evidence type="ECO:0000256" key="1">
    <source>
        <dbReference type="SAM" id="MobiDB-lite"/>
    </source>
</evidence>
<accession>A0A917LVL0</accession>
<protein>
    <submittedName>
        <fullName evidence="2">Uncharacterized protein</fullName>
    </submittedName>
</protein>
<gene>
    <name evidence="2" type="ORF">GCM10011374_20940</name>
</gene>
<organism evidence="2 3">
    <name type="scientific">Kocuria dechangensis</name>
    <dbReference type="NCBI Taxonomy" id="1176249"/>
    <lineage>
        <taxon>Bacteria</taxon>
        <taxon>Bacillati</taxon>
        <taxon>Actinomycetota</taxon>
        <taxon>Actinomycetes</taxon>
        <taxon>Micrococcales</taxon>
        <taxon>Micrococcaceae</taxon>
        <taxon>Kocuria</taxon>
    </lineage>
</organism>
<keyword evidence="3" id="KW-1185">Reference proteome</keyword>